<dbReference type="AlphaFoldDB" id="A0A8W8KK06"/>
<protein>
    <submittedName>
        <fullName evidence="2">Uncharacterized protein</fullName>
    </submittedName>
</protein>
<evidence type="ECO:0000256" key="1">
    <source>
        <dbReference type="SAM" id="SignalP"/>
    </source>
</evidence>
<keyword evidence="1" id="KW-0732">Signal</keyword>
<evidence type="ECO:0000313" key="2">
    <source>
        <dbReference type="EnsemblMetazoa" id="G23807.1:cds"/>
    </source>
</evidence>
<feature type="chain" id="PRO_5036448137" evidence="1">
    <location>
        <begin position="17"/>
        <end position="257"/>
    </location>
</feature>
<name>A0A8W8KK06_MAGGI</name>
<dbReference type="EnsemblMetazoa" id="G23807.1">
    <property type="protein sequence ID" value="G23807.1:cds"/>
    <property type="gene ID" value="G23807"/>
</dbReference>
<proteinExistence type="predicted"/>
<evidence type="ECO:0000313" key="3">
    <source>
        <dbReference type="Proteomes" id="UP000005408"/>
    </source>
</evidence>
<organism evidence="2 3">
    <name type="scientific">Magallana gigas</name>
    <name type="common">Pacific oyster</name>
    <name type="synonym">Crassostrea gigas</name>
    <dbReference type="NCBI Taxonomy" id="29159"/>
    <lineage>
        <taxon>Eukaryota</taxon>
        <taxon>Metazoa</taxon>
        <taxon>Spiralia</taxon>
        <taxon>Lophotrochozoa</taxon>
        <taxon>Mollusca</taxon>
        <taxon>Bivalvia</taxon>
        <taxon>Autobranchia</taxon>
        <taxon>Pteriomorphia</taxon>
        <taxon>Ostreida</taxon>
        <taxon>Ostreoidea</taxon>
        <taxon>Ostreidae</taxon>
        <taxon>Magallana</taxon>
    </lineage>
</organism>
<reference evidence="2" key="1">
    <citation type="submission" date="2022-08" db="UniProtKB">
        <authorList>
            <consortium name="EnsemblMetazoa"/>
        </authorList>
    </citation>
    <scope>IDENTIFICATION</scope>
    <source>
        <strain evidence="2">05x7-T-G4-1.051#20</strain>
    </source>
</reference>
<dbReference type="Proteomes" id="UP000005408">
    <property type="component" value="Unassembled WGS sequence"/>
</dbReference>
<sequence length="257" mass="27888">MIVCIILCLFVSFASAQKNPISNLLGGILQTDLLPAQTSDVTKSGLLEGILQSDILAQKNGTKPGLLDGILKNGLLAPKNNTGNTISSLVGGILQNDLLAPESKNSTKPSLGGILQEGLSRPLTSLLSKNSPAFTLLQPSTLEEIVLKLLELLKPLLPFINILLQHVTEILIVVINNLGDFLDHLIAILNALLPDWKNILLQLVQTLLQLLNEILPQLRPLLKEVLKLVQGLLQFLFDGNLCDLDKVFDKVDQLLAI</sequence>
<dbReference type="OrthoDB" id="10611518at2759"/>
<feature type="signal peptide" evidence="1">
    <location>
        <begin position="1"/>
        <end position="16"/>
    </location>
</feature>
<accession>A0A8W8KK06</accession>
<keyword evidence="3" id="KW-1185">Reference proteome</keyword>